<dbReference type="EMBL" id="PYYB01000002">
    <property type="protein sequence ID" value="PTL56556.1"/>
    <property type="molecule type" value="Genomic_DNA"/>
</dbReference>
<gene>
    <name evidence="2" type="ORF">C7Y72_16540</name>
</gene>
<accession>A0A2T4UFJ0</accession>
<feature type="region of interest" description="Disordered" evidence="1">
    <location>
        <begin position="1"/>
        <end position="49"/>
    </location>
</feature>
<organism evidence="2 3">
    <name type="scientific">Paraconexibacter algicola</name>
    <dbReference type="NCBI Taxonomy" id="2133960"/>
    <lineage>
        <taxon>Bacteria</taxon>
        <taxon>Bacillati</taxon>
        <taxon>Actinomycetota</taxon>
        <taxon>Thermoleophilia</taxon>
        <taxon>Solirubrobacterales</taxon>
        <taxon>Paraconexibacteraceae</taxon>
        <taxon>Paraconexibacter</taxon>
    </lineage>
</organism>
<sequence>MPPQPPTGTDEDTLDEAEEVTAEPVLGDARPAVRRPGTPAAVDPASGRAVGAPATTRQLAVQAAAVAATAVVAGAATTALVRAARGGGRAAGRARGRARQDGVEVLETRTYVVDVHVLGRR</sequence>
<evidence type="ECO:0000313" key="3">
    <source>
        <dbReference type="Proteomes" id="UP000240739"/>
    </source>
</evidence>
<comment type="caution">
    <text evidence="2">The sequence shown here is derived from an EMBL/GenBank/DDBJ whole genome shotgun (WGS) entry which is preliminary data.</text>
</comment>
<dbReference type="AlphaFoldDB" id="A0A2T4UFJ0"/>
<evidence type="ECO:0000313" key="2">
    <source>
        <dbReference type="EMBL" id="PTL56556.1"/>
    </source>
</evidence>
<name>A0A2T4UFJ0_9ACTN</name>
<feature type="compositionally biased region" description="Acidic residues" evidence="1">
    <location>
        <begin position="9"/>
        <end position="21"/>
    </location>
</feature>
<keyword evidence="3" id="KW-1185">Reference proteome</keyword>
<reference evidence="2 3" key="1">
    <citation type="submission" date="2018-03" db="EMBL/GenBank/DDBJ databases">
        <title>Aquarubrobacter algicola gen. nov., sp. nov., a novel actinobacterium isolated from shallow eutrophic lake during the end of cyanobacterial harmful algal blooms.</title>
        <authorList>
            <person name="Chun S.J."/>
        </authorList>
    </citation>
    <scope>NUCLEOTIDE SEQUENCE [LARGE SCALE GENOMIC DNA]</scope>
    <source>
        <strain evidence="2 3">Seoho-28</strain>
    </source>
</reference>
<dbReference type="Proteomes" id="UP000240739">
    <property type="component" value="Unassembled WGS sequence"/>
</dbReference>
<dbReference type="RefSeq" id="WP_107570275.1">
    <property type="nucleotide sequence ID" value="NZ_PYYB01000002.1"/>
</dbReference>
<protein>
    <submittedName>
        <fullName evidence="2">Uncharacterized protein</fullName>
    </submittedName>
</protein>
<evidence type="ECO:0000256" key="1">
    <source>
        <dbReference type="SAM" id="MobiDB-lite"/>
    </source>
</evidence>
<proteinExistence type="predicted"/>